<dbReference type="PANTHER" id="PTHR20772">
    <property type="entry name" value="PROTEIN FMP42"/>
    <property type="match status" value="1"/>
</dbReference>
<dbReference type="OrthoDB" id="330047at2759"/>
<protein>
    <recommendedName>
        <fullName evidence="10">Solute carrier family 43 member 3</fullName>
    </recommendedName>
</protein>
<keyword evidence="3" id="KW-0813">Transport</keyword>
<evidence type="ECO:0000256" key="3">
    <source>
        <dbReference type="ARBA" id="ARBA00022448"/>
    </source>
</evidence>
<feature type="transmembrane region" description="Helical" evidence="7">
    <location>
        <begin position="207"/>
        <end position="226"/>
    </location>
</feature>
<keyword evidence="9" id="KW-1185">Reference proteome</keyword>
<evidence type="ECO:0000313" key="9">
    <source>
        <dbReference type="Proteomes" id="UP000007110"/>
    </source>
</evidence>
<comment type="subcellular location">
    <subcellularLocation>
        <location evidence="1">Membrane</location>
        <topology evidence="1">Multi-pass membrane protein</topology>
    </subcellularLocation>
</comment>
<feature type="transmembrane region" description="Helical" evidence="7">
    <location>
        <begin position="461"/>
        <end position="483"/>
    </location>
</feature>
<feature type="transmembrane region" description="Helical" evidence="7">
    <location>
        <begin position="87"/>
        <end position="112"/>
    </location>
</feature>
<dbReference type="RefSeq" id="XP_030848042.1">
    <property type="nucleotide sequence ID" value="XM_030992182.1"/>
</dbReference>
<dbReference type="SUPFAM" id="SSF103473">
    <property type="entry name" value="MFS general substrate transporter"/>
    <property type="match status" value="1"/>
</dbReference>
<dbReference type="InterPro" id="IPR036259">
    <property type="entry name" value="MFS_trans_sf"/>
</dbReference>
<name>A0A7M7P8X2_STRPU</name>
<dbReference type="Pfam" id="PF07690">
    <property type="entry name" value="MFS_1"/>
    <property type="match status" value="1"/>
</dbReference>
<keyword evidence="4 7" id="KW-0812">Transmembrane</keyword>
<dbReference type="GO" id="GO:0022857">
    <property type="term" value="F:transmembrane transporter activity"/>
    <property type="evidence" value="ECO:0007669"/>
    <property type="project" value="InterPro"/>
</dbReference>
<evidence type="ECO:0000256" key="5">
    <source>
        <dbReference type="ARBA" id="ARBA00022989"/>
    </source>
</evidence>
<dbReference type="InterPro" id="IPR052599">
    <property type="entry name" value="SLC43A_AATransporter"/>
</dbReference>
<dbReference type="KEGG" id="spu:763517"/>
<feature type="transmembrane region" description="Helical" evidence="7">
    <location>
        <begin position="519"/>
        <end position="539"/>
    </location>
</feature>
<comment type="similarity">
    <text evidence="2">Belongs to the SLC43A transporter (TC 2.A.1.44) family.</text>
</comment>
<dbReference type="Gene3D" id="1.20.1250.20">
    <property type="entry name" value="MFS general substrate transporter like domains"/>
    <property type="match status" value="1"/>
</dbReference>
<dbReference type="RefSeq" id="XP_030848041.1">
    <property type="nucleotide sequence ID" value="XM_030992181.1"/>
</dbReference>
<feature type="transmembrane region" description="Helical" evidence="7">
    <location>
        <begin position="372"/>
        <end position="393"/>
    </location>
</feature>
<dbReference type="OMA" id="SHYPRDE"/>
<evidence type="ECO:0000256" key="6">
    <source>
        <dbReference type="ARBA" id="ARBA00023136"/>
    </source>
</evidence>
<dbReference type="InParanoid" id="A0A7M7P8X2"/>
<proteinExistence type="inferred from homology"/>
<evidence type="ECO:0000256" key="4">
    <source>
        <dbReference type="ARBA" id="ARBA00022692"/>
    </source>
</evidence>
<dbReference type="Proteomes" id="UP000007110">
    <property type="component" value="Unassembled WGS sequence"/>
</dbReference>
<accession>A0A7M7P8X2</accession>
<feature type="transmembrane region" description="Helical" evidence="7">
    <location>
        <begin position="489"/>
        <end position="512"/>
    </location>
</feature>
<dbReference type="GO" id="GO:0016020">
    <property type="term" value="C:membrane"/>
    <property type="evidence" value="ECO:0007669"/>
    <property type="project" value="UniProtKB-SubCell"/>
</dbReference>
<sequence length="584" mass="64535">MAALSIVVVVFGALENLIHAGVIFGWPSLVFVLKDIGYYSDKCPDDPTPTGASRKNATTEAVYNTSGTMSISTTTTSGEVLCEEQDAALVLVYTVATVILPLSLLPAGYLLLITGVRNSRIVFSVMMICGYVCLALSSPDIPSLLYPASILLGAAGLIIILASFEIANLFPTQKSTVIGVMNGCYDTSTLIFLLIKLAYENGISLEVSSLVLACSTIFFGVNICLLPRYHIPWPLPDDYSLQCACSPDPDVERETTRNNEKEMVLRLSEGNLQSNYKSCDVGTQTFDCDNLGFEDEEVYKVKKRVSLSLAEGSSKDTSKQKWTKESTLGNPLESINEKTLAKRRESVHEHSAEQRRDELYPTFFSCLKSPMFFFMSFWAIVIQLQLLFVLGIMNPWLTWLADGDLDEVSHYTNVLALMSFVSMIGGPLGGLLLDRRKLTLCSSETVSEPEYGPYTDLRNSWLAVTCTTLMSLAYTACMLVPILPLQYLTFALLTLCRSMLYSVSAGVIPLTFPMRYYGIVYGMTYLLIGVCGFLQYPLFILIQNVLFGDPAYVLIGFIVANLLTFSYPAYIIYHVKNKMATNHG</sequence>
<feature type="transmembrane region" description="Helical" evidence="7">
    <location>
        <begin position="121"/>
        <end position="138"/>
    </location>
</feature>
<feature type="transmembrane region" description="Helical" evidence="7">
    <location>
        <begin position="551"/>
        <end position="573"/>
    </location>
</feature>
<dbReference type="EnsemblMetazoa" id="XM_030992181">
    <property type="protein sequence ID" value="XP_030848041"/>
    <property type="gene ID" value="LOC763517"/>
</dbReference>
<dbReference type="EnsemblMetazoa" id="XM_030992182">
    <property type="protein sequence ID" value="XP_030848042"/>
    <property type="gene ID" value="LOC763517"/>
</dbReference>
<evidence type="ECO:0008006" key="10">
    <source>
        <dbReference type="Google" id="ProtNLM"/>
    </source>
</evidence>
<evidence type="ECO:0000256" key="1">
    <source>
        <dbReference type="ARBA" id="ARBA00004141"/>
    </source>
</evidence>
<keyword evidence="6 7" id="KW-0472">Membrane</keyword>
<feature type="transmembrane region" description="Helical" evidence="7">
    <location>
        <begin position="144"/>
        <end position="164"/>
    </location>
</feature>
<feature type="transmembrane region" description="Helical" evidence="7">
    <location>
        <begin position="413"/>
        <end position="433"/>
    </location>
</feature>
<evidence type="ECO:0000313" key="8">
    <source>
        <dbReference type="EnsemblMetazoa" id="XP_030848042"/>
    </source>
</evidence>
<evidence type="ECO:0000256" key="2">
    <source>
        <dbReference type="ARBA" id="ARBA00006595"/>
    </source>
</evidence>
<dbReference type="PANTHER" id="PTHR20772:SF2">
    <property type="entry name" value="PROTEIN FMP42"/>
    <property type="match status" value="1"/>
</dbReference>
<dbReference type="AlphaFoldDB" id="A0A7M7P8X2"/>
<organism evidence="8 9">
    <name type="scientific">Strongylocentrotus purpuratus</name>
    <name type="common">Purple sea urchin</name>
    <dbReference type="NCBI Taxonomy" id="7668"/>
    <lineage>
        <taxon>Eukaryota</taxon>
        <taxon>Metazoa</taxon>
        <taxon>Echinodermata</taxon>
        <taxon>Eleutherozoa</taxon>
        <taxon>Echinozoa</taxon>
        <taxon>Echinoidea</taxon>
        <taxon>Euechinoidea</taxon>
        <taxon>Echinacea</taxon>
        <taxon>Camarodonta</taxon>
        <taxon>Echinidea</taxon>
        <taxon>Strongylocentrotidae</taxon>
        <taxon>Strongylocentrotus</taxon>
    </lineage>
</organism>
<reference evidence="8" key="2">
    <citation type="submission" date="2021-01" db="UniProtKB">
        <authorList>
            <consortium name="EnsemblMetazoa"/>
        </authorList>
    </citation>
    <scope>IDENTIFICATION</scope>
</reference>
<reference evidence="9" key="1">
    <citation type="submission" date="2015-02" db="EMBL/GenBank/DDBJ databases">
        <title>Genome sequencing for Strongylocentrotus purpuratus.</title>
        <authorList>
            <person name="Murali S."/>
            <person name="Liu Y."/>
            <person name="Vee V."/>
            <person name="English A."/>
            <person name="Wang M."/>
            <person name="Skinner E."/>
            <person name="Han Y."/>
            <person name="Muzny D.M."/>
            <person name="Worley K.C."/>
            <person name="Gibbs R.A."/>
        </authorList>
    </citation>
    <scope>NUCLEOTIDE SEQUENCE</scope>
</reference>
<evidence type="ECO:0000256" key="7">
    <source>
        <dbReference type="SAM" id="Phobius"/>
    </source>
</evidence>
<keyword evidence="5 7" id="KW-1133">Transmembrane helix</keyword>
<dbReference type="GeneID" id="763517"/>
<dbReference type="InterPro" id="IPR011701">
    <property type="entry name" value="MFS"/>
</dbReference>
<feature type="transmembrane region" description="Helical" evidence="7">
    <location>
        <begin position="176"/>
        <end position="195"/>
    </location>
</feature>